<dbReference type="PROSITE" id="PS51318">
    <property type="entry name" value="TAT"/>
    <property type="match status" value="1"/>
</dbReference>
<dbReference type="InterPro" id="IPR013320">
    <property type="entry name" value="ConA-like_dom_sf"/>
</dbReference>
<dbReference type="GO" id="GO:0070007">
    <property type="term" value="F:glutamic-type endopeptidase activity"/>
    <property type="evidence" value="ECO:0007669"/>
    <property type="project" value="InterPro"/>
</dbReference>
<dbReference type="PANTHER" id="PTHR37536">
    <property type="entry name" value="PUTATIVE (AFU_ORTHOLOGUE AFUA_3G02970)-RELATED"/>
    <property type="match status" value="1"/>
</dbReference>
<name>A0AA90GV09_9ACTN</name>
<comment type="caution">
    <text evidence="2">The sequence shown here is derived from an EMBL/GenBank/DDBJ whole genome shotgun (WGS) entry which is preliminary data.</text>
</comment>
<dbReference type="CDD" id="cd13426">
    <property type="entry name" value="Peptidase_G1"/>
    <property type="match status" value="1"/>
</dbReference>
<gene>
    <name evidence="2" type="ORF">POF50_004345</name>
</gene>
<protein>
    <submittedName>
        <fullName evidence="2">G1 family endopeptidase</fullName>
    </submittedName>
</protein>
<dbReference type="PANTHER" id="PTHR37536:SF1">
    <property type="entry name" value="ASPERGILLOPEPSIN, PUTAITVE (AFU_ORTHOLOGUE AFUA_7G01200)"/>
    <property type="match status" value="1"/>
</dbReference>
<dbReference type="Pfam" id="PF01828">
    <property type="entry name" value="Peptidase_A4"/>
    <property type="match status" value="1"/>
</dbReference>
<feature type="chain" id="PRO_5041656725" evidence="1">
    <location>
        <begin position="30"/>
        <end position="240"/>
    </location>
</feature>
<feature type="signal peptide" evidence="1">
    <location>
        <begin position="1"/>
        <end position="29"/>
    </location>
</feature>
<dbReference type="InterPro" id="IPR038656">
    <property type="entry name" value="Peptidase_G1_sf"/>
</dbReference>
<dbReference type="SUPFAM" id="SSF49899">
    <property type="entry name" value="Concanavalin A-like lectins/glucanases"/>
    <property type="match status" value="1"/>
</dbReference>
<proteinExistence type="predicted"/>
<dbReference type="InterPro" id="IPR006311">
    <property type="entry name" value="TAT_signal"/>
</dbReference>
<dbReference type="InterPro" id="IPR000250">
    <property type="entry name" value="Peptidase_G1"/>
</dbReference>
<dbReference type="Gene3D" id="2.60.120.700">
    <property type="entry name" value="Peptidase G1"/>
    <property type="match status" value="1"/>
</dbReference>
<dbReference type="EMBL" id="JABXJJ020000004">
    <property type="protein sequence ID" value="MDI5968583.1"/>
    <property type="molecule type" value="Genomic_DNA"/>
</dbReference>
<dbReference type="RefSeq" id="WP_271314386.1">
    <property type="nucleotide sequence ID" value="NZ_JABXJJ020000004.1"/>
</dbReference>
<reference evidence="2" key="1">
    <citation type="submission" date="2023-05" db="EMBL/GenBank/DDBJ databases">
        <title>Streptantibioticus silvisoli sp. nov., acidotolerant actinomycetes 1 from pine litter.</title>
        <authorList>
            <person name="Swiecimska M."/>
            <person name="Golinska P."/>
            <person name="Sangal V."/>
            <person name="Wachnowicz B."/>
            <person name="Goodfellow M."/>
        </authorList>
    </citation>
    <scope>NUCLEOTIDE SEQUENCE</scope>
    <source>
        <strain evidence="2">SL13</strain>
    </source>
</reference>
<keyword evidence="1" id="KW-0732">Signal</keyword>
<accession>A0AA90GV09</accession>
<sequence length="240" mass="24112">MPVRTRHLAATAGAAALLAVAGAATPASAAVQSNSTSTGYAAVTGTYTSVSSSWTQPTVTCGSQTTYTTYWVGLDGYNDSAMEQTGTEADCISGRAVYGAWWEVLPASQSAYSSVTVKGGDHLTATVTYIGSSNFTMTLFDSTQDWTKTTTHKGSSGFQNTSAEVITESTDASGSIGATGGGSVTFTGSTVNGGTLAAADPVPITTDDSTVTPITGGGTFTAKWGTSGGVGPLLPGRAEH</sequence>
<evidence type="ECO:0000313" key="2">
    <source>
        <dbReference type="EMBL" id="MDI5968583.1"/>
    </source>
</evidence>
<dbReference type="GO" id="GO:0006508">
    <property type="term" value="P:proteolysis"/>
    <property type="evidence" value="ECO:0007669"/>
    <property type="project" value="InterPro"/>
</dbReference>
<evidence type="ECO:0000256" key="1">
    <source>
        <dbReference type="SAM" id="SignalP"/>
    </source>
</evidence>
<organism evidence="2">
    <name type="scientific">Streptantibioticus silvisoli</name>
    <dbReference type="NCBI Taxonomy" id="2705255"/>
    <lineage>
        <taxon>Bacteria</taxon>
        <taxon>Bacillati</taxon>
        <taxon>Actinomycetota</taxon>
        <taxon>Actinomycetes</taxon>
        <taxon>Kitasatosporales</taxon>
        <taxon>Streptomycetaceae</taxon>
        <taxon>Streptantibioticus</taxon>
    </lineage>
</organism>
<dbReference type="AlphaFoldDB" id="A0AA90GV09"/>